<dbReference type="GO" id="GO:0097602">
    <property type="term" value="F:cullin family protein binding"/>
    <property type="evidence" value="ECO:0007669"/>
    <property type="project" value="TreeGrafter"/>
</dbReference>
<dbReference type="InterPro" id="IPR005176">
    <property type="entry name" value="PONY_dom"/>
</dbReference>
<dbReference type="InterPro" id="IPR014764">
    <property type="entry name" value="DCN-prot"/>
</dbReference>
<evidence type="ECO:0000313" key="4">
    <source>
        <dbReference type="EMBL" id="ORY63472.1"/>
    </source>
</evidence>
<dbReference type="InParanoid" id="A0A1Y2DW03"/>
<keyword evidence="5" id="KW-1185">Reference proteome</keyword>
<evidence type="ECO:0000256" key="1">
    <source>
        <dbReference type="ARBA" id="ARBA00022786"/>
    </source>
</evidence>
<proteinExistence type="predicted"/>
<dbReference type="GO" id="GO:0045116">
    <property type="term" value="P:protein neddylation"/>
    <property type="evidence" value="ECO:0007669"/>
    <property type="project" value="TreeGrafter"/>
</dbReference>
<accession>A0A1Y2DW03</accession>
<dbReference type="OrthoDB" id="27198at2759"/>
<dbReference type="Pfam" id="PF03556">
    <property type="entry name" value="Cullin_binding"/>
    <property type="match status" value="1"/>
</dbReference>
<dbReference type="GO" id="GO:0000151">
    <property type="term" value="C:ubiquitin ligase complex"/>
    <property type="evidence" value="ECO:0007669"/>
    <property type="project" value="TreeGrafter"/>
</dbReference>
<dbReference type="InterPro" id="IPR042460">
    <property type="entry name" value="DCN1-like_PONY"/>
</dbReference>
<dbReference type="InterPro" id="IPR009060">
    <property type="entry name" value="UBA-like_sf"/>
</dbReference>
<comment type="caution">
    <text evidence="4">The sequence shown here is derived from an EMBL/GenBank/DDBJ whole genome shotgun (WGS) entry which is preliminary data.</text>
</comment>
<gene>
    <name evidence="4" type="ORF">BCR38DRAFT_436925</name>
</gene>
<dbReference type="FunCoup" id="A0A1Y2DW03">
    <property type="interactions" value="398"/>
</dbReference>
<sequence>MPLTSAQKTAVSQFVSITGVSEKVAQRYLKNASYKIDQAVDAFYSATGGATPSANREIALKNQFESLKTSSEDEAEKLGAESSMEYLQKLGVNLEDASLFVALEVIQAESIGEIKKSGFVEGWKAVGIDGTIPAQRNYIQTLVSSLRSNPEAFRKAYRYTFVVGKEADQRALSKENAILYWEMLFKPPGRPWVGKKTGINFLPEWTAFLNEKWTRSVNKDMWNQTLEFARKSMDDESFHFWSEDDSWPGVIDEFVEWYRSKHAGSMAMDVDA</sequence>
<dbReference type="PANTHER" id="PTHR12281:SF31">
    <property type="entry name" value="DCN1-LIKE PROTEIN 3"/>
    <property type="match status" value="1"/>
</dbReference>
<feature type="domain" description="DCUN1" evidence="3">
    <location>
        <begin position="55"/>
        <end position="259"/>
    </location>
</feature>
<dbReference type="Gene3D" id="1.10.238.10">
    <property type="entry name" value="EF-hand"/>
    <property type="match status" value="1"/>
</dbReference>
<dbReference type="EMBL" id="MCFJ01000008">
    <property type="protein sequence ID" value="ORY63472.1"/>
    <property type="molecule type" value="Genomic_DNA"/>
</dbReference>
<keyword evidence="1" id="KW-0833">Ubl conjugation pathway</keyword>
<protein>
    <recommendedName>
        <fullName evidence="2">Defective in cullin neddylation protein</fullName>
    </recommendedName>
</protein>
<reference evidence="4 5" key="1">
    <citation type="submission" date="2016-07" db="EMBL/GenBank/DDBJ databases">
        <title>Pervasive Adenine N6-methylation of Active Genes in Fungi.</title>
        <authorList>
            <consortium name="DOE Joint Genome Institute"/>
            <person name="Mondo S.J."/>
            <person name="Dannebaum R.O."/>
            <person name="Kuo R.C."/>
            <person name="Labutti K."/>
            <person name="Haridas S."/>
            <person name="Kuo A."/>
            <person name="Salamov A."/>
            <person name="Ahrendt S.R."/>
            <person name="Lipzen A."/>
            <person name="Sullivan W."/>
            <person name="Andreopoulos W.B."/>
            <person name="Clum A."/>
            <person name="Lindquist E."/>
            <person name="Daum C."/>
            <person name="Ramamoorthy G.K."/>
            <person name="Gryganskyi A."/>
            <person name="Culley D."/>
            <person name="Magnuson J.K."/>
            <person name="James T.Y."/>
            <person name="O'Malley M.A."/>
            <person name="Stajich J.E."/>
            <person name="Spatafora J.W."/>
            <person name="Visel A."/>
            <person name="Grigoriev I.V."/>
        </authorList>
    </citation>
    <scope>NUCLEOTIDE SEQUENCE [LARGE SCALE GENOMIC DNA]</scope>
    <source>
        <strain evidence="4 5">CBS 129021</strain>
    </source>
</reference>
<dbReference type="AlphaFoldDB" id="A0A1Y2DW03"/>
<dbReference type="PROSITE" id="PS51229">
    <property type="entry name" value="DCUN1"/>
    <property type="match status" value="1"/>
</dbReference>
<evidence type="ECO:0000256" key="2">
    <source>
        <dbReference type="RuleBase" id="RU410713"/>
    </source>
</evidence>
<dbReference type="PANTHER" id="PTHR12281">
    <property type="entry name" value="RP42 RELATED"/>
    <property type="match status" value="1"/>
</dbReference>
<name>A0A1Y2DW03_9PEZI</name>
<dbReference type="GO" id="GO:0032182">
    <property type="term" value="F:ubiquitin-like protein binding"/>
    <property type="evidence" value="ECO:0007669"/>
    <property type="project" value="TreeGrafter"/>
</dbReference>
<dbReference type="Gene3D" id="1.10.8.10">
    <property type="entry name" value="DNA helicase RuvA subunit, C-terminal domain"/>
    <property type="match status" value="1"/>
</dbReference>
<dbReference type="Proteomes" id="UP000193689">
    <property type="component" value="Unassembled WGS sequence"/>
</dbReference>
<dbReference type="Gene3D" id="1.10.238.200">
    <property type="entry name" value="Cullin, PONY binding domain"/>
    <property type="match status" value="1"/>
</dbReference>
<dbReference type="STRING" id="1141098.A0A1Y2DW03"/>
<comment type="function">
    <text evidence="2">Neddylation of cullins play an essential role in the regulation of SCF-type complexes activity.</text>
</comment>
<evidence type="ECO:0000313" key="5">
    <source>
        <dbReference type="Proteomes" id="UP000193689"/>
    </source>
</evidence>
<dbReference type="CDD" id="cd14350">
    <property type="entry name" value="UBA_DCNL"/>
    <property type="match status" value="1"/>
</dbReference>
<evidence type="ECO:0000259" key="3">
    <source>
        <dbReference type="PROSITE" id="PS51229"/>
    </source>
</evidence>
<dbReference type="GO" id="GO:0031624">
    <property type="term" value="F:ubiquitin conjugating enzyme binding"/>
    <property type="evidence" value="ECO:0007669"/>
    <property type="project" value="TreeGrafter"/>
</dbReference>
<dbReference type="GeneID" id="63776707"/>
<dbReference type="RefSeq" id="XP_040715129.1">
    <property type="nucleotide sequence ID" value="XM_040860495.1"/>
</dbReference>
<dbReference type="SUPFAM" id="SSF46934">
    <property type="entry name" value="UBA-like"/>
    <property type="match status" value="1"/>
</dbReference>
<organism evidence="4 5">
    <name type="scientific">Pseudomassariella vexata</name>
    <dbReference type="NCBI Taxonomy" id="1141098"/>
    <lineage>
        <taxon>Eukaryota</taxon>
        <taxon>Fungi</taxon>
        <taxon>Dikarya</taxon>
        <taxon>Ascomycota</taxon>
        <taxon>Pezizomycotina</taxon>
        <taxon>Sordariomycetes</taxon>
        <taxon>Xylariomycetidae</taxon>
        <taxon>Amphisphaeriales</taxon>
        <taxon>Pseudomassariaceae</taxon>
        <taxon>Pseudomassariella</taxon>
    </lineage>
</organism>
<dbReference type="Pfam" id="PF14555">
    <property type="entry name" value="UBA_4"/>
    <property type="match status" value="1"/>
</dbReference>